<feature type="non-terminal residue" evidence="1">
    <location>
        <position position="37"/>
    </location>
</feature>
<reference evidence="1" key="2">
    <citation type="submission" date="2016-06" db="EMBL/GenBank/DDBJ databases">
        <title>The genome of a short-lived fish provides insights into sex chromosome evolution and the genetic control of aging.</title>
        <authorList>
            <person name="Reichwald K."/>
            <person name="Felder M."/>
            <person name="Petzold A."/>
            <person name="Koch P."/>
            <person name="Groth M."/>
            <person name="Platzer M."/>
        </authorList>
    </citation>
    <scope>NUCLEOTIDE SEQUENCE</scope>
    <source>
        <tissue evidence="1">Brain</tissue>
    </source>
</reference>
<protein>
    <submittedName>
        <fullName evidence="1">Uncharacterized protein</fullName>
    </submittedName>
</protein>
<dbReference type="AlphaFoldDB" id="A0A1A7YI79"/>
<gene>
    <name evidence="1" type="primary">Nfu_g_1_017742</name>
</gene>
<organism evidence="1">
    <name type="scientific">Iconisemion striatum</name>
    <dbReference type="NCBI Taxonomy" id="60296"/>
    <lineage>
        <taxon>Eukaryota</taxon>
        <taxon>Metazoa</taxon>
        <taxon>Chordata</taxon>
        <taxon>Craniata</taxon>
        <taxon>Vertebrata</taxon>
        <taxon>Euteleostomi</taxon>
        <taxon>Actinopterygii</taxon>
        <taxon>Neopterygii</taxon>
        <taxon>Teleostei</taxon>
        <taxon>Neoteleostei</taxon>
        <taxon>Acanthomorphata</taxon>
        <taxon>Ovalentaria</taxon>
        <taxon>Atherinomorphae</taxon>
        <taxon>Cyprinodontiformes</taxon>
        <taxon>Nothobranchiidae</taxon>
        <taxon>Iconisemion</taxon>
    </lineage>
</organism>
<reference evidence="1" key="1">
    <citation type="submission" date="2016-05" db="EMBL/GenBank/DDBJ databases">
        <authorList>
            <person name="Lavstsen T."/>
            <person name="Jespersen J.S."/>
        </authorList>
    </citation>
    <scope>NUCLEOTIDE SEQUENCE</scope>
    <source>
        <tissue evidence="1">Brain</tissue>
    </source>
</reference>
<proteinExistence type="predicted"/>
<dbReference type="EMBL" id="HADX01007676">
    <property type="protein sequence ID" value="SBP29908.1"/>
    <property type="molecule type" value="Transcribed_RNA"/>
</dbReference>
<evidence type="ECO:0000313" key="1">
    <source>
        <dbReference type="EMBL" id="SBP29908.1"/>
    </source>
</evidence>
<accession>A0A1A7YI79</accession>
<name>A0A1A7YI79_9TELE</name>
<feature type="non-terminal residue" evidence="1">
    <location>
        <position position="1"/>
    </location>
</feature>
<sequence length="37" mass="4199">GNYGLSNCLCILLDNKQRDILIAMDVSQWRSTDVKSQ</sequence>